<comment type="cofactor">
    <cofactor evidence="1">
        <name>pyridoxal 5'-phosphate</name>
        <dbReference type="ChEBI" id="CHEBI:597326"/>
    </cofactor>
</comment>
<dbReference type="Pfam" id="PF00202">
    <property type="entry name" value="Aminotran_3"/>
    <property type="match status" value="1"/>
</dbReference>
<keyword evidence="3" id="KW-0808">Transferase</keyword>
<accession>A0ABW7YK21</accession>
<dbReference type="SUPFAM" id="SSF53383">
    <property type="entry name" value="PLP-dependent transferases"/>
    <property type="match status" value="1"/>
</dbReference>
<evidence type="ECO:0000313" key="6">
    <source>
        <dbReference type="EMBL" id="MFI5682172.1"/>
    </source>
</evidence>
<dbReference type="EMBL" id="JBITDC010000043">
    <property type="protein sequence ID" value="MFI5682172.1"/>
    <property type="molecule type" value="Genomic_DNA"/>
</dbReference>
<dbReference type="Proteomes" id="UP001612415">
    <property type="component" value="Unassembled WGS sequence"/>
</dbReference>
<comment type="similarity">
    <text evidence="5">Belongs to the class-III pyridoxal-phosphate-dependent aminotransferase family.</text>
</comment>
<dbReference type="GO" id="GO:0008483">
    <property type="term" value="F:transaminase activity"/>
    <property type="evidence" value="ECO:0007669"/>
    <property type="project" value="UniProtKB-KW"/>
</dbReference>
<keyword evidence="2 6" id="KW-0032">Aminotransferase</keyword>
<dbReference type="RefSeq" id="WP_398663423.1">
    <property type="nucleotide sequence ID" value="NZ_JBITDC010000043.1"/>
</dbReference>
<dbReference type="Gene3D" id="3.40.640.10">
    <property type="entry name" value="Type I PLP-dependent aspartate aminotransferase-like (Major domain)"/>
    <property type="match status" value="2"/>
</dbReference>
<evidence type="ECO:0000256" key="1">
    <source>
        <dbReference type="ARBA" id="ARBA00001933"/>
    </source>
</evidence>
<evidence type="ECO:0000256" key="4">
    <source>
        <dbReference type="ARBA" id="ARBA00022898"/>
    </source>
</evidence>
<reference evidence="6 7" key="1">
    <citation type="submission" date="2024-10" db="EMBL/GenBank/DDBJ databases">
        <title>The Natural Products Discovery Center: Release of the First 8490 Sequenced Strains for Exploring Actinobacteria Biosynthetic Diversity.</title>
        <authorList>
            <person name="Kalkreuter E."/>
            <person name="Kautsar S.A."/>
            <person name="Yang D."/>
            <person name="Bader C.D."/>
            <person name="Teijaro C.N."/>
            <person name="Fluegel L."/>
            <person name="Davis C.M."/>
            <person name="Simpson J.R."/>
            <person name="Lauterbach L."/>
            <person name="Steele A.D."/>
            <person name="Gui C."/>
            <person name="Meng S."/>
            <person name="Li G."/>
            <person name="Viehrig K."/>
            <person name="Ye F."/>
            <person name="Su P."/>
            <person name="Kiefer A.F."/>
            <person name="Nichols A."/>
            <person name="Cepeda A.J."/>
            <person name="Yan W."/>
            <person name="Fan B."/>
            <person name="Jiang Y."/>
            <person name="Adhikari A."/>
            <person name="Zheng C.-J."/>
            <person name="Schuster L."/>
            <person name="Cowan T.M."/>
            <person name="Smanski M.J."/>
            <person name="Chevrette M.G."/>
            <person name="De Carvalho L.P.S."/>
            <person name="Shen B."/>
        </authorList>
    </citation>
    <scope>NUCLEOTIDE SEQUENCE [LARGE SCALE GENOMIC DNA]</scope>
    <source>
        <strain evidence="6 7">NPDC051599</strain>
    </source>
</reference>
<evidence type="ECO:0000313" key="7">
    <source>
        <dbReference type="Proteomes" id="UP001612415"/>
    </source>
</evidence>
<organism evidence="6 7">
    <name type="scientific">Streptomyces cellulosae</name>
    <dbReference type="NCBI Taxonomy" id="1968"/>
    <lineage>
        <taxon>Bacteria</taxon>
        <taxon>Bacillati</taxon>
        <taxon>Actinomycetota</taxon>
        <taxon>Actinomycetes</taxon>
        <taxon>Kitasatosporales</taxon>
        <taxon>Streptomycetaceae</taxon>
        <taxon>Streptomyces</taxon>
    </lineage>
</organism>
<evidence type="ECO:0000256" key="3">
    <source>
        <dbReference type="ARBA" id="ARBA00022679"/>
    </source>
</evidence>
<dbReference type="InterPro" id="IPR015422">
    <property type="entry name" value="PyrdxlP-dep_Trfase_small"/>
</dbReference>
<proteinExistence type="inferred from homology"/>
<dbReference type="PANTHER" id="PTHR11986">
    <property type="entry name" value="AMINOTRANSFERASE CLASS III"/>
    <property type="match status" value="1"/>
</dbReference>
<dbReference type="Gene3D" id="3.90.1150.10">
    <property type="entry name" value="Aspartate Aminotransferase, domain 1"/>
    <property type="match status" value="2"/>
</dbReference>
<name>A0ABW7YK21_STRCE</name>
<comment type="caution">
    <text evidence="6">The sequence shown here is derived from an EMBL/GenBank/DDBJ whole genome shotgun (WGS) entry which is preliminary data.</text>
</comment>
<sequence>MQNLLALLGIDVEYVRGEGNTLYFLDEAGREVPVIDYAGGYGALVLGHNHPEVVATAESFLRSGNPVLAQASRQPAAGRVLARLNEIVRREFGTTEPYYGVFSNSGAESVEVALKHAEFDRQLTVRGLLGEIAEHVERAREAVRSGAATLPDGPDVDVDALVDRVTAANAVVAARPPVLLALEGSFHGKLVGSVQLTHNAAYRTPFASMAAQVRFVPFDQPEAIAKIAEEERAVLLDLRLEDGHVRVVERDFPVFGALFMEVIQGEGGIREVTAEQARTIRQACTAIGCPVVVDEIQSGMGRTGAFFASSPIGLQADYYTLAKGLGGGITKTALTLIRGQRFRPEFDLVHSSTFAKDGLSLAVTLKVLDVLEAEGGQAYRQAAERGDRLTRLLRSLVAAYPQVLKEVRGKGLMLGLEFRDLSDAAAPRLREAARADMFGYVVSAYLLRAHRIRTFPTASAVNTLRFEPSIYLTDEETAALEAALRDVCARLGDQDEEAFFGPAAAH</sequence>
<dbReference type="InterPro" id="IPR015421">
    <property type="entry name" value="PyrdxlP-dep_Trfase_major"/>
</dbReference>
<dbReference type="PANTHER" id="PTHR11986:SF79">
    <property type="entry name" value="ACETYLORNITHINE AMINOTRANSFERASE, MITOCHONDRIAL"/>
    <property type="match status" value="1"/>
</dbReference>
<protein>
    <submittedName>
        <fullName evidence="6">Aspartate aminotransferase family protein</fullName>
    </submittedName>
</protein>
<gene>
    <name evidence="6" type="ORF">ACIA8P_47915</name>
</gene>
<dbReference type="InterPro" id="IPR005814">
    <property type="entry name" value="Aminotrans_3"/>
</dbReference>
<evidence type="ECO:0000256" key="5">
    <source>
        <dbReference type="RuleBase" id="RU003560"/>
    </source>
</evidence>
<keyword evidence="4 5" id="KW-0663">Pyridoxal phosphate</keyword>
<evidence type="ECO:0000256" key="2">
    <source>
        <dbReference type="ARBA" id="ARBA00022576"/>
    </source>
</evidence>
<dbReference type="InterPro" id="IPR050103">
    <property type="entry name" value="Class-III_PLP-dep_AT"/>
</dbReference>
<keyword evidence="7" id="KW-1185">Reference proteome</keyword>
<dbReference type="InterPro" id="IPR015424">
    <property type="entry name" value="PyrdxlP-dep_Trfase"/>
</dbReference>